<evidence type="ECO:0000256" key="1">
    <source>
        <dbReference type="ARBA" id="ARBA00022801"/>
    </source>
</evidence>
<dbReference type="EMBL" id="QRYW01000009">
    <property type="protein sequence ID" value="RGV28451.1"/>
    <property type="molecule type" value="Genomic_DNA"/>
</dbReference>
<evidence type="ECO:0000313" key="6">
    <source>
        <dbReference type="EMBL" id="RGY06694.1"/>
    </source>
</evidence>
<dbReference type="EMBL" id="QSCO01000011">
    <property type="protein sequence ID" value="RGY06694.1"/>
    <property type="molecule type" value="Genomic_DNA"/>
</dbReference>
<dbReference type="InterPro" id="IPR050266">
    <property type="entry name" value="AB_hydrolase_sf"/>
</dbReference>
<dbReference type="Proteomes" id="UP000283426">
    <property type="component" value="Unassembled WGS sequence"/>
</dbReference>
<dbReference type="OMA" id="NIVYYPW"/>
<organism evidence="5 7">
    <name type="scientific">Odoribacter splanchnicus</name>
    <dbReference type="NCBI Taxonomy" id="28118"/>
    <lineage>
        <taxon>Bacteria</taxon>
        <taxon>Pseudomonadati</taxon>
        <taxon>Bacteroidota</taxon>
        <taxon>Bacteroidia</taxon>
        <taxon>Bacteroidales</taxon>
        <taxon>Odoribacteraceae</taxon>
        <taxon>Odoribacter</taxon>
    </lineage>
</organism>
<name>A0A412WMK2_9BACT</name>
<dbReference type="GO" id="GO:0016787">
    <property type="term" value="F:hydrolase activity"/>
    <property type="evidence" value="ECO:0007669"/>
    <property type="project" value="UniProtKB-KW"/>
</dbReference>
<evidence type="ECO:0000313" key="4">
    <source>
        <dbReference type="EMBL" id="RGU56572.1"/>
    </source>
</evidence>
<dbReference type="PANTHER" id="PTHR43798">
    <property type="entry name" value="MONOACYLGLYCEROL LIPASE"/>
    <property type="match status" value="1"/>
</dbReference>
<evidence type="ECO:0000313" key="8">
    <source>
        <dbReference type="Proteomes" id="UP000284243"/>
    </source>
</evidence>
<dbReference type="Proteomes" id="UP000284243">
    <property type="component" value="Unassembled WGS sequence"/>
</dbReference>
<dbReference type="InterPro" id="IPR029058">
    <property type="entry name" value="AB_hydrolase_fold"/>
</dbReference>
<dbReference type="Proteomes" id="UP000284434">
    <property type="component" value="Unassembled WGS sequence"/>
</dbReference>
<comment type="caution">
    <text evidence="5">The sequence shown here is derived from an EMBL/GenBank/DDBJ whole genome shotgun (WGS) entry which is preliminary data.</text>
</comment>
<dbReference type="Gene3D" id="3.40.50.1820">
    <property type="entry name" value="alpha/beta hydrolase"/>
    <property type="match status" value="1"/>
</dbReference>
<dbReference type="GeneID" id="61273785"/>
<reference evidence="3" key="2">
    <citation type="submission" date="2023-01" db="EMBL/GenBank/DDBJ databases">
        <title>Human gut microbiome strain richness.</title>
        <authorList>
            <person name="Chen-Liaw A."/>
        </authorList>
    </citation>
    <scope>NUCLEOTIDE SEQUENCE</scope>
    <source>
        <strain evidence="3">RTP21484st1_B7_RTP21484_190118</strain>
    </source>
</reference>
<dbReference type="AlphaFoldDB" id="A0A412WMK2"/>
<accession>A0A412WMK2</accession>
<feature type="domain" description="AB hydrolase-1" evidence="2">
    <location>
        <begin position="80"/>
        <end position="301"/>
    </location>
</feature>
<sequence length="332" mass="37285">MMKRRYMIPLLILVVLGIAYWAGPRLPRTELNTDLPDLPVGIDRISEYVQDREARLPVKPDNQGIILWGDSVAQPTTYVLLYLHGFTASRFEGQPIISDFVKEFRVNAYLPRLAAHGLQGTEAMLGMTPANLYNSAKEALVIAHKLGKKVIIMGTSTGCTLALMLAADFPRLVDALILYSPNIKIKNPMAPLLSGPWGLQISRAVHGGKYAVSDDPADSEDCKYWYCKYRLEAQVYLQQLLDMRMNRREFEKVSQPVFLGYYYKDSDHQDETIEVKAALNMFDELGTPKDEKRAVAFPNAGVHVIACGLSSKAIPEVRQQTFDFARQVLGMK</sequence>
<dbReference type="InterPro" id="IPR000073">
    <property type="entry name" value="AB_hydrolase_1"/>
</dbReference>
<dbReference type="SUPFAM" id="SSF53474">
    <property type="entry name" value="alpha/beta-Hydrolases"/>
    <property type="match status" value="1"/>
</dbReference>
<dbReference type="RefSeq" id="WP_013610870.1">
    <property type="nucleotide sequence ID" value="NZ_BAABYK010000001.1"/>
</dbReference>
<evidence type="ECO:0000259" key="2">
    <source>
        <dbReference type="Pfam" id="PF12697"/>
    </source>
</evidence>
<evidence type="ECO:0000313" key="7">
    <source>
        <dbReference type="Proteomes" id="UP000283426"/>
    </source>
</evidence>
<protein>
    <submittedName>
        <fullName evidence="5">Alpha/beta hydrolase</fullName>
    </submittedName>
</protein>
<reference evidence="7 8" key="1">
    <citation type="submission" date="2018-08" db="EMBL/GenBank/DDBJ databases">
        <title>A genome reference for cultivated species of the human gut microbiota.</title>
        <authorList>
            <person name="Zou Y."/>
            <person name="Xue W."/>
            <person name="Luo G."/>
        </authorList>
    </citation>
    <scope>NUCLEOTIDE SEQUENCE [LARGE SCALE GENOMIC DNA]</scope>
    <source>
        <strain evidence="5 7">AF14-6AC</strain>
        <strain evidence="4 8">AF16-14</strain>
        <strain evidence="6 9">OF03-11</strain>
    </source>
</reference>
<evidence type="ECO:0000313" key="9">
    <source>
        <dbReference type="Proteomes" id="UP000284434"/>
    </source>
</evidence>
<keyword evidence="1 5" id="KW-0378">Hydrolase</keyword>
<dbReference type="Pfam" id="PF12697">
    <property type="entry name" value="Abhydrolase_6"/>
    <property type="match status" value="1"/>
</dbReference>
<gene>
    <name evidence="5" type="ORF">DWW24_05490</name>
    <name evidence="4" type="ORF">DWW57_08450</name>
    <name evidence="6" type="ORF">DXA53_09275</name>
    <name evidence="3" type="ORF">PN645_09265</name>
</gene>
<dbReference type="PANTHER" id="PTHR43798:SF31">
    <property type="entry name" value="AB HYDROLASE SUPERFAMILY PROTEIN YCLE"/>
    <property type="match status" value="1"/>
</dbReference>
<dbReference type="GO" id="GO:0016020">
    <property type="term" value="C:membrane"/>
    <property type="evidence" value="ECO:0007669"/>
    <property type="project" value="TreeGrafter"/>
</dbReference>
<evidence type="ECO:0000313" key="3">
    <source>
        <dbReference type="EMBL" id="MDB9223193.1"/>
    </source>
</evidence>
<dbReference type="Proteomes" id="UP001212263">
    <property type="component" value="Unassembled WGS sequence"/>
</dbReference>
<dbReference type="EMBL" id="QRYC01000009">
    <property type="protein sequence ID" value="RGU56572.1"/>
    <property type="molecule type" value="Genomic_DNA"/>
</dbReference>
<proteinExistence type="predicted"/>
<evidence type="ECO:0000313" key="5">
    <source>
        <dbReference type="EMBL" id="RGV28451.1"/>
    </source>
</evidence>
<dbReference type="EMBL" id="JAQMRD010000010">
    <property type="protein sequence ID" value="MDB9223193.1"/>
    <property type="molecule type" value="Genomic_DNA"/>
</dbReference>